<accession>A0AAD6CGR5</accession>
<keyword evidence="3" id="KW-1185">Reference proteome</keyword>
<dbReference type="GeneID" id="81594507"/>
<evidence type="ECO:0000313" key="3">
    <source>
        <dbReference type="Proteomes" id="UP001213681"/>
    </source>
</evidence>
<proteinExistence type="predicted"/>
<dbReference type="RefSeq" id="XP_056772031.1">
    <property type="nucleotide sequence ID" value="XM_056904264.1"/>
</dbReference>
<evidence type="ECO:0000313" key="2">
    <source>
        <dbReference type="EMBL" id="KAJ5465184.1"/>
    </source>
</evidence>
<dbReference type="AlphaFoldDB" id="A0AAD6CGR5"/>
<reference evidence="2" key="2">
    <citation type="journal article" date="2023" name="IMA Fungus">
        <title>Comparative genomic study of the Penicillium genus elucidates a diverse pangenome and 15 lateral gene transfer events.</title>
        <authorList>
            <person name="Petersen C."/>
            <person name="Sorensen T."/>
            <person name="Nielsen M.R."/>
            <person name="Sondergaard T.E."/>
            <person name="Sorensen J.L."/>
            <person name="Fitzpatrick D.A."/>
            <person name="Frisvad J.C."/>
            <person name="Nielsen K.L."/>
        </authorList>
    </citation>
    <scope>NUCLEOTIDE SEQUENCE</scope>
    <source>
        <strain evidence="2">IBT 16125</strain>
    </source>
</reference>
<organism evidence="2 3">
    <name type="scientific">Penicillium daleae</name>
    <dbReference type="NCBI Taxonomy" id="63821"/>
    <lineage>
        <taxon>Eukaryota</taxon>
        <taxon>Fungi</taxon>
        <taxon>Dikarya</taxon>
        <taxon>Ascomycota</taxon>
        <taxon>Pezizomycotina</taxon>
        <taxon>Eurotiomycetes</taxon>
        <taxon>Eurotiomycetidae</taxon>
        <taxon>Eurotiales</taxon>
        <taxon>Aspergillaceae</taxon>
        <taxon>Penicillium</taxon>
    </lineage>
</organism>
<feature type="region of interest" description="Disordered" evidence="1">
    <location>
        <begin position="1"/>
        <end position="43"/>
    </location>
</feature>
<dbReference type="EMBL" id="JAPVEA010000001">
    <property type="protein sequence ID" value="KAJ5465184.1"/>
    <property type="molecule type" value="Genomic_DNA"/>
</dbReference>
<feature type="region of interest" description="Disordered" evidence="1">
    <location>
        <begin position="59"/>
        <end position="80"/>
    </location>
</feature>
<name>A0AAD6CGR5_9EURO</name>
<reference evidence="2" key="1">
    <citation type="submission" date="2022-12" db="EMBL/GenBank/DDBJ databases">
        <authorList>
            <person name="Petersen C."/>
        </authorList>
    </citation>
    <scope>NUCLEOTIDE SEQUENCE</scope>
    <source>
        <strain evidence="2">IBT 16125</strain>
    </source>
</reference>
<gene>
    <name evidence="2" type="ORF">N7458_000870</name>
</gene>
<dbReference type="Proteomes" id="UP001213681">
    <property type="component" value="Unassembled WGS sequence"/>
</dbReference>
<comment type="caution">
    <text evidence="2">The sequence shown here is derived from an EMBL/GenBank/DDBJ whole genome shotgun (WGS) entry which is preliminary data.</text>
</comment>
<protein>
    <submittedName>
        <fullName evidence="2">Uncharacterized protein</fullName>
    </submittedName>
</protein>
<feature type="compositionally biased region" description="Low complexity" evidence="1">
    <location>
        <begin position="1"/>
        <end position="15"/>
    </location>
</feature>
<sequence length="222" mass="24971">MSQSQSKSKKQPSNSTKPAKPKPQTGWIWPKDPRPGNPTRWSRFKRFSDVLTGKGPDIYVGTIGKHPPPTKHKESSGRTVSSTNWARWDIEPEEDDILFPWARRGKHEKYDYSTRKYGVPNEKTWSAVEYADCEWEGGKWPGKKKVASTVPIRVWDREGRVHWCQGDEGLGGRSVDGGLSGSEDGGCYCHCHCGLHDRDSAIGSYEHVHGHAYPIRSHCPGC</sequence>
<evidence type="ECO:0000256" key="1">
    <source>
        <dbReference type="SAM" id="MobiDB-lite"/>
    </source>
</evidence>